<organism evidence="3 4">
    <name type="scientific">Tessaracoccus antarcticus</name>
    <dbReference type="NCBI Taxonomy" id="2479848"/>
    <lineage>
        <taxon>Bacteria</taxon>
        <taxon>Bacillati</taxon>
        <taxon>Actinomycetota</taxon>
        <taxon>Actinomycetes</taxon>
        <taxon>Propionibacteriales</taxon>
        <taxon>Propionibacteriaceae</taxon>
        <taxon>Tessaracoccus</taxon>
    </lineage>
</organism>
<evidence type="ECO:0000256" key="1">
    <source>
        <dbReference type="SAM" id="Phobius"/>
    </source>
</evidence>
<keyword evidence="1" id="KW-0472">Membrane</keyword>
<feature type="transmembrane region" description="Helical" evidence="1">
    <location>
        <begin position="12"/>
        <end position="36"/>
    </location>
</feature>
<feature type="transmembrane region" description="Helical" evidence="1">
    <location>
        <begin position="42"/>
        <end position="60"/>
    </location>
</feature>
<name>A0A3M0GAH0_9ACTN</name>
<evidence type="ECO:0000313" key="4">
    <source>
        <dbReference type="Proteomes" id="UP000275256"/>
    </source>
</evidence>
<keyword evidence="4" id="KW-1185">Reference proteome</keyword>
<protein>
    <submittedName>
        <fullName evidence="3">DUF58 domain-containing protein</fullName>
    </submittedName>
</protein>
<reference evidence="3 4" key="1">
    <citation type="submission" date="2018-10" db="EMBL/GenBank/DDBJ databases">
        <title>Tessaracoccus antarcticuss sp. nov., isolated from sediment.</title>
        <authorList>
            <person name="Zhou L.Y."/>
            <person name="Du Z.J."/>
        </authorList>
    </citation>
    <scope>NUCLEOTIDE SEQUENCE [LARGE SCALE GENOMIC DNA]</scope>
    <source>
        <strain evidence="3 4">JDX10</strain>
    </source>
</reference>
<gene>
    <name evidence="3" type="ORF">EAX62_05170</name>
</gene>
<proteinExistence type="predicted"/>
<sequence length="390" mass="41744">MRSFGAAVNQRTGIRAAGWVCLLLGLMVLVGGLALGWVEFKVAGALAVLSVAVGLLFTIGKPRFEVRLEMAERSVVVGTPTGGELAVRNTAQRRHLGSRLDLPIADDVASFSVPPLGAGMFIRQRFRVPTEQRGLVRIGPAESVAGDPFALTGRQTRWTGMAELFVHPRTVRLPGRQSGFVHDLEGHASPHLSSADMNFHALRPYAPGDDRRHVHWRSTARTGALMVRQFEESRMSHVVVALDTGRLAWLDADEFEIGVSCAASVAVQTLMGESPLALRTSHETLTALTPSKALDALCTVGRGIGGGVVDLVHATRAAEPSASVAVFITGSVASMTQVRRAGSLFDIDTRVIGVRVEEGAELRVRTAGNVSVVQVGALEELPRAMRRAME</sequence>
<feature type="domain" description="DUF58" evidence="2">
    <location>
        <begin position="202"/>
        <end position="293"/>
    </location>
</feature>
<dbReference type="Pfam" id="PF01882">
    <property type="entry name" value="DUF58"/>
    <property type="match status" value="1"/>
</dbReference>
<accession>A0A3M0GAH0</accession>
<dbReference type="Proteomes" id="UP000275256">
    <property type="component" value="Unassembled WGS sequence"/>
</dbReference>
<dbReference type="AlphaFoldDB" id="A0A3M0GAH0"/>
<keyword evidence="1" id="KW-0812">Transmembrane</keyword>
<dbReference type="PANTHER" id="PTHR34351:SF1">
    <property type="entry name" value="SLR1927 PROTEIN"/>
    <property type="match status" value="1"/>
</dbReference>
<comment type="caution">
    <text evidence="3">The sequence shown here is derived from an EMBL/GenBank/DDBJ whole genome shotgun (WGS) entry which is preliminary data.</text>
</comment>
<evidence type="ECO:0000259" key="2">
    <source>
        <dbReference type="Pfam" id="PF01882"/>
    </source>
</evidence>
<dbReference type="EMBL" id="REFW01000001">
    <property type="protein sequence ID" value="RMB61981.1"/>
    <property type="molecule type" value="Genomic_DNA"/>
</dbReference>
<keyword evidence="1" id="KW-1133">Transmembrane helix</keyword>
<dbReference type="PANTHER" id="PTHR34351">
    <property type="entry name" value="SLR1927 PROTEIN-RELATED"/>
    <property type="match status" value="1"/>
</dbReference>
<evidence type="ECO:0000313" key="3">
    <source>
        <dbReference type="EMBL" id="RMB61981.1"/>
    </source>
</evidence>
<dbReference type="InterPro" id="IPR002881">
    <property type="entry name" value="DUF58"/>
</dbReference>